<dbReference type="SUPFAM" id="SSF54534">
    <property type="entry name" value="FKBP-like"/>
    <property type="match status" value="1"/>
</dbReference>
<comment type="subcellular location">
    <subcellularLocation>
        <location evidence="2">Cytoplasm</location>
    </subcellularLocation>
</comment>
<evidence type="ECO:0000256" key="13">
    <source>
        <dbReference type="SAM" id="Phobius"/>
    </source>
</evidence>
<evidence type="ECO:0000256" key="12">
    <source>
        <dbReference type="SAM" id="MobiDB-lite"/>
    </source>
</evidence>
<dbReference type="FunFam" id="3.10.50.40:FF:000001">
    <property type="entry name" value="Trigger factor"/>
    <property type="match status" value="1"/>
</dbReference>
<feature type="compositionally biased region" description="Low complexity" evidence="12">
    <location>
        <begin position="63"/>
        <end position="78"/>
    </location>
</feature>
<evidence type="ECO:0000259" key="14">
    <source>
        <dbReference type="PROSITE" id="PS50059"/>
    </source>
</evidence>
<evidence type="ECO:0000256" key="7">
    <source>
        <dbReference type="ARBA" id="ARBA00023235"/>
    </source>
</evidence>
<protein>
    <recommendedName>
        <fullName evidence="11">Peptidyl-prolyl cis-trans isomerase</fullName>
        <ecNumber evidence="11">5.2.1.8</ecNumber>
    </recommendedName>
</protein>
<evidence type="ECO:0000256" key="6">
    <source>
        <dbReference type="ARBA" id="ARBA00023186"/>
    </source>
</evidence>
<name>A0AB73SZ30_9FIRM</name>
<comment type="similarity">
    <text evidence="3">Belongs to the FKBP-type PPIase family. Tig subfamily.</text>
</comment>
<evidence type="ECO:0000256" key="1">
    <source>
        <dbReference type="ARBA" id="ARBA00000971"/>
    </source>
</evidence>
<dbReference type="Pfam" id="PF00254">
    <property type="entry name" value="FKBP_C"/>
    <property type="match status" value="1"/>
</dbReference>
<sequence>MKKENRKLAQERRAEERRIMEQRKKLKKYLAFGLPVAALIILIIVLAVYNSNGNSSSKENDTSESSTSSTGNNATESTGLSTDESLAVKNGDTVSIDYIGSVDGVEFDGGSTKGNGTDLVIGSNTYIDDFEEQLIGHHPGETVDVNVTFPENYGKDNLNGKDALFKVTINGIYQ</sequence>
<dbReference type="Gene3D" id="3.10.50.40">
    <property type="match status" value="1"/>
</dbReference>
<evidence type="ECO:0000313" key="15">
    <source>
        <dbReference type="EMBL" id="PWJ72702.1"/>
    </source>
</evidence>
<comment type="caution">
    <text evidence="15">The sequence shown here is derived from an EMBL/GenBank/DDBJ whole genome shotgun (WGS) entry which is preliminary data.</text>
</comment>
<keyword evidence="13" id="KW-1133">Transmembrane helix</keyword>
<feature type="transmembrane region" description="Helical" evidence="13">
    <location>
        <begin position="29"/>
        <end position="49"/>
    </location>
</feature>
<reference evidence="15 16" key="1">
    <citation type="submission" date="2018-05" db="EMBL/GenBank/DDBJ databases">
        <authorList>
            <person name="Goeker M."/>
            <person name="Huntemann M."/>
            <person name="Clum A."/>
            <person name="Pillay M."/>
            <person name="Palaniappan K."/>
            <person name="Varghese N."/>
            <person name="Mikhailova N."/>
            <person name="Stamatis D."/>
            <person name="Reddy T."/>
            <person name="Daum C."/>
            <person name="Shapiro N."/>
            <person name="Ivanova N."/>
            <person name="Kyrpides N."/>
            <person name="Woyke T."/>
        </authorList>
    </citation>
    <scope>NUCLEOTIDE SEQUENCE [LARGE SCALE GENOMIC DNA]</scope>
    <source>
        <strain evidence="15 16">DSM 26524</strain>
    </source>
</reference>
<dbReference type="EC" id="5.2.1.8" evidence="11"/>
<comment type="function">
    <text evidence="9">Involved in protein export. Acts as a chaperone by maintaining the newly synthesized protein in an open conformation. Functions as a peptidyl-prolyl cis-trans isomerase.</text>
</comment>
<feature type="region of interest" description="Disordered" evidence="12">
    <location>
        <begin position="54"/>
        <end position="86"/>
    </location>
</feature>
<dbReference type="InterPro" id="IPR001179">
    <property type="entry name" value="PPIase_FKBP_dom"/>
</dbReference>
<evidence type="ECO:0000313" key="16">
    <source>
        <dbReference type="Proteomes" id="UP000245412"/>
    </source>
</evidence>
<dbReference type="GO" id="GO:0005737">
    <property type="term" value="C:cytoplasm"/>
    <property type="evidence" value="ECO:0007669"/>
    <property type="project" value="UniProtKB-SubCell"/>
</dbReference>
<organism evidence="15 16">
    <name type="scientific">Murimonas intestini</name>
    <dbReference type="NCBI Taxonomy" id="1337051"/>
    <lineage>
        <taxon>Bacteria</taxon>
        <taxon>Bacillati</taxon>
        <taxon>Bacillota</taxon>
        <taxon>Clostridia</taxon>
        <taxon>Lachnospirales</taxon>
        <taxon>Lachnospiraceae</taxon>
        <taxon>Murimonas</taxon>
    </lineage>
</organism>
<accession>A0AB73SZ30</accession>
<dbReference type="AlphaFoldDB" id="A0AB73SZ30"/>
<keyword evidence="16" id="KW-1185">Reference proteome</keyword>
<keyword evidence="4" id="KW-0132">Cell division</keyword>
<feature type="domain" description="PPIase FKBP-type" evidence="14">
    <location>
        <begin position="91"/>
        <end position="174"/>
    </location>
</feature>
<keyword evidence="13" id="KW-0472">Membrane</keyword>
<proteinExistence type="inferred from homology"/>
<keyword evidence="6" id="KW-0143">Chaperone</keyword>
<evidence type="ECO:0000256" key="3">
    <source>
        <dbReference type="ARBA" id="ARBA00005464"/>
    </source>
</evidence>
<keyword evidence="7 10" id="KW-0413">Isomerase</keyword>
<evidence type="ECO:0000256" key="9">
    <source>
        <dbReference type="ARBA" id="ARBA00024849"/>
    </source>
</evidence>
<dbReference type="GO" id="GO:0051301">
    <property type="term" value="P:cell division"/>
    <property type="evidence" value="ECO:0007669"/>
    <property type="project" value="UniProtKB-KW"/>
</dbReference>
<keyword evidence="8" id="KW-0131">Cell cycle</keyword>
<comment type="catalytic activity">
    <reaction evidence="1 10 11">
        <text>[protein]-peptidylproline (omega=180) = [protein]-peptidylproline (omega=0)</text>
        <dbReference type="Rhea" id="RHEA:16237"/>
        <dbReference type="Rhea" id="RHEA-COMP:10747"/>
        <dbReference type="Rhea" id="RHEA-COMP:10748"/>
        <dbReference type="ChEBI" id="CHEBI:83833"/>
        <dbReference type="ChEBI" id="CHEBI:83834"/>
        <dbReference type="EC" id="5.2.1.8"/>
    </reaction>
</comment>
<keyword evidence="13" id="KW-0812">Transmembrane</keyword>
<dbReference type="RefSeq" id="WP_109748174.1">
    <property type="nucleotide sequence ID" value="NZ_JANKBI010000016.1"/>
</dbReference>
<evidence type="ECO:0000256" key="10">
    <source>
        <dbReference type="PROSITE-ProRule" id="PRU00277"/>
    </source>
</evidence>
<evidence type="ECO:0000256" key="8">
    <source>
        <dbReference type="ARBA" id="ARBA00023306"/>
    </source>
</evidence>
<evidence type="ECO:0000256" key="2">
    <source>
        <dbReference type="ARBA" id="ARBA00004496"/>
    </source>
</evidence>
<dbReference type="GO" id="GO:0003755">
    <property type="term" value="F:peptidyl-prolyl cis-trans isomerase activity"/>
    <property type="evidence" value="ECO:0007669"/>
    <property type="project" value="UniProtKB-UniRule"/>
</dbReference>
<dbReference type="Proteomes" id="UP000245412">
    <property type="component" value="Unassembled WGS sequence"/>
</dbReference>
<evidence type="ECO:0000256" key="5">
    <source>
        <dbReference type="ARBA" id="ARBA00023110"/>
    </source>
</evidence>
<evidence type="ECO:0000256" key="11">
    <source>
        <dbReference type="RuleBase" id="RU003915"/>
    </source>
</evidence>
<gene>
    <name evidence="15" type="ORF">C7383_11616</name>
</gene>
<keyword evidence="5 10" id="KW-0697">Rotamase</keyword>
<dbReference type="PROSITE" id="PS50059">
    <property type="entry name" value="FKBP_PPIASE"/>
    <property type="match status" value="1"/>
</dbReference>
<dbReference type="InterPro" id="IPR046357">
    <property type="entry name" value="PPIase_dom_sf"/>
</dbReference>
<evidence type="ECO:0000256" key="4">
    <source>
        <dbReference type="ARBA" id="ARBA00022618"/>
    </source>
</evidence>
<dbReference type="EMBL" id="QGGY01000016">
    <property type="protein sequence ID" value="PWJ72702.1"/>
    <property type="molecule type" value="Genomic_DNA"/>
</dbReference>